<comment type="caution">
    <text evidence="7">The sequence shown here is derived from an EMBL/GenBank/DDBJ whole genome shotgun (WGS) entry which is preliminary data.</text>
</comment>
<feature type="transmembrane region" description="Helical" evidence="6">
    <location>
        <begin position="300"/>
        <end position="323"/>
    </location>
</feature>
<dbReference type="AlphaFoldDB" id="A0A3A4ZBX3"/>
<dbReference type="Proteomes" id="UP000265540">
    <property type="component" value="Unassembled WGS sequence"/>
</dbReference>
<organism evidence="7 8">
    <name type="scientific">candidate division WWE3 bacterium</name>
    <dbReference type="NCBI Taxonomy" id="2053526"/>
    <lineage>
        <taxon>Bacteria</taxon>
        <taxon>Katanobacteria</taxon>
    </lineage>
</organism>
<keyword evidence="2" id="KW-1003">Cell membrane</keyword>
<dbReference type="InterPro" id="IPR050833">
    <property type="entry name" value="Poly_Biosynth_Transport"/>
</dbReference>
<evidence type="ECO:0000313" key="8">
    <source>
        <dbReference type="Proteomes" id="UP000265540"/>
    </source>
</evidence>
<dbReference type="Pfam" id="PF13440">
    <property type="entry name" value="Polysacc_synt_3"/>
    <property type="match status" value="1"/>
</dbReference>
<evidence type="ECO:0000256" key="3">
    <source>
        <dbReference type="ARBA" id="ARBA00022692"/>
    </source>
</evidence>
<evidence type="ECO:0000256" key="6">
    <source>
        <dbReference type="SAM" id="Phobius"/>
    </source>
</evidence>
<keyword evidence="3 6" id="KW-0812">Transmembrane</keyword>
<evidence type="ECO:0000256" key="5">
    <source>
        <dbReference type="ARBA" id="ARBA00023136"/>
    </source>
</evidence>
<dbReference type="EMBL" id="QZJF01000019">
    <property type="protein sequence ID" value="RJR26628.1"/>
    <property type="molecule type" value="Genomic_DNA"/>
</dbReference>
<reference evidence="7 8" key="1">
    <citation type="journal article" date="2017" name="ISME J.">
        <title>Energy and carbon metabolisms in a deep terrestrial subsurface fluid microbial community.</title>
        <authorList>
            <person name="Momper L."/>
            <person name="Jungbluth S.P."/>
            <person name="Lee M.D."/>
            <person name="Amend J.P."/>
        </authorList>
    </citation>
    <scope>NUCLEOTIDE SEQUENCE [LARGE SCALE GENOMIC DNA]</scope>
    <source>
        <strain evidence="7">SURF_46</strain>
    </source>
</reference>
<feature type="transmembrane region" description="Helical" evidence="6">
    <location>
        <begin position="121"/>
        <end position="142"/>
    </location>
</feature>
<evidence type="ECO:0000256" key="1">
    <source>
        <dbReference type="ARBA" id="ARBA00004651"/>
    </source>
</evidence>
<feature type="transmembrane region" description="Helical" evidence="6">
    <location>
        <begin position="154"/>
        <end position="176"/>
    </location>
</feature>
<feature type="transmembrane region" description="Helical" evidence="6">
    <location>
        <begin position="86"/>
        <end position="109"/>
    </location>
</feature>
<keyword evidence="4 6" id="KW-1133">Transmembrane helix</keyword>
<feature type="transmembrane region" description="Helical" evidence="6">
    <location>
        <begin position="364"/>
        <end position="384"/>
    </location>
</feature>
<feature type="transmembrane region" description="Helical" evidence="6">
    <location>
        <begin position="46"/>
        <end position="65"/>
    </location>
</feature>
<dbReference type="PANTHER" id="PTHR30250">
    <property type="entry name" value="PST FAMILY PREDICTED COLANIC ACID TRANSPORTER"/>
    <property type="match status" value="1"/>
</dbReference>
<gene>
    <name evidence="7" type="ORF">C4561_04740</name>
</gene>
<comment type="subcellular location">
    <subcellularLocation>
        <location evidence="1">Cell membrane</location>
        <topology evidence="1">Multi-pass membrane protein</topology>
    </subcellularLocation>
</comment>
<keyword evidence="5 6" id="KW-0472">Membrane</keyword>
<feature type="transmembrane region" description="Helical" evidence="6">
    <location>
        <begin position="335"/>
        <end position="357"/>
    </location>
</feature>
<proteinExistence type="predicted"/>
<sequence>MYNIRSIFMSSLFKSSFVYTLTKAINSAIPFLLLPVMTRYLNPEDYGVVAMFGVLLSFVAPFTGLSIHGAIARHYYDRDEVDMPTYVTNCLLILISSTLIAGTIFYFLAEPISNVASFPEQWMWAVIVVSATQFINQVNLTLWQVQVKPIPYGIYQVSQTALNMGLSIWFVVGLGLAWQGRIQAQIIVSVSFALFGMFLLYKNRWIKFKLNKSYIKSALNFGVPLLPHALSGTIKAVVDRVFITSMVSLSATGLYSVGYQIGSIIGMLGESFNQAYVPWLYERLKRDKYEEKVKIVKFTYVYFAAILCMALGLGLFAPWFFSFFLGPKFTGANAYVIWIFLGFAFNGMYMMVVNYIFYVQKTYILAWVTFSTAFISIILNYFAIKYWGAIGAAYTFAGMSLVTFLLVWILSSRVYPMPWSLLKISRLANE</sequence>
<feature type="transmembrane region" description="Helical" evidence="6">
    <location>
        <begin position="12"/>
        <end position="34"/>
    </location>
</feature>
<feature type="transmembrane region" description="Helical" evidence="6">
    <location>
        <begin position="390"/>
        <end position="410"/>
    </location>
</feature>
<feature type="transmembrane region" description="Helical" evidence="6">
    <location>
        <begin position="182"/>
        <end position="201"/>
    </location>
</feature>
<dbReference type="GO" id="GO:0005886">
    <property type="term" value="C:plasma membrane"/>
    <property type="evidence" value="ECO:0007669"/>
    <property type="project" value="UniProtKB-SubCell"/>
</dbReference>
<protein>
    <submittedName>
        <fullName evidence="7">Flippase</fullName>
    </submittedName>
</protein>
<evidence type="ECO:0000256" key="4">
    <source>
        <dbReference type="ARBA" id="ARBA00022989"/>
    </source>
</evidence>
<name>A0A3A4ZBX3_UNCKA</name>
<accession>A0A3A4ZBX3</accession>
<dbReference type="PANTHER" id="PTHR30250:SF11">
    <property type="entry name" value="O-ANTIGEN TRANSPORTER-RELATED"/>
    <property type="match status" value="1"/>
</dbReference>
<evidence type="ECO:0000313" key="7">
    <source>
        <dbReference type="EMBL" id="RJR26628.1"/>
    </source>
</evidence>
<evidence type="ECO:0000256" key="2">
    <source>
        <dbReference type="ARBA" id="ARBA00022475"/>
    </source>
</evidence>